<organism evidence="1 2">
    <name type="scientific">Actinoallomurus vinaceus</name>
    <dbReference type="NCBI Taxonomy" id="1080074"/>
    <lineage>
        <taxon>Bacteria</taxon>
        <taxon>Bacillati</taxon>
        <taxon>Actinomycetota</taxon>
        <taxon>Actinomycetes</taxon>
        <taxon>Streptosporangiales</taxon>
        <taxon>Thermomonosporaceae</taxon>
        <taxon>Actinoallomurus</taxon>
    </lineage>
</organism>
<accession>A0ABP8UMA7</accession>
<name>A0ABP8UMA7_9ACTN</name>
<proteinExistence type="predicted"/>
<dbReference type="EMBL" id="BAABHK010000015">
    <property type="protein sequence ID" value="GAA4635134.1"/>
    <property type="molecule type" value="Genomic_DNA"/>
</dbReference>
<comment type="caution">
    <text evidence="1">The sequence shown here is derived from an EMBL/GenBank/DDBJ whole genome shotgun (WGS) entry which is preliminary data.</text>
</comment>
<reference evidence="2" key="1">
    <citation type="journal article" date="2019" name="Int. J. Syst. Evol. Microbiol.">
        <title>The Global Catalogue of Microorganisms (GCM) 10K type strain sequencing project: providing services to taxonomists for standard genome sequencing and annotation.</title>
        <authorList>
            <consortium name="The Broad Institute Genomics Platform"/>
            <consortium name="The Broad Institute Genome Sequencing Center for Infectious Disease"/>
            <person name="Wu L."/>
            <person name="Ma J."/>
        </authorList>
    </citation>
    <scope>NUCLEOTIDE SEQUENCE [LARGE SCALE GENOMIC DNA]</scope>
    <source>
        <strain evidence="2">JCM 17939</strain>
    </source>
</reference>
<evidence type="ECO:0000313" key="2">
    <source>
        <dbReference type="Proteomes" id="UP001501442"/>
    </source>
</evidence>
<keyword evidence="2" id="KW-1185">Reference proteome</keyword>
<evidence type="ECO:0000313" key="1">
    <source>
        <dbReference type="EMBL" id="GAA4635134.1"/>
    </source>
</evidence>
<gene>
    <name evidence="1" type="ORF">GCM10023196_079420</name>
</gene>
<dbReference type="Proteomes" id="UP001501442">
    <property type="component" value="Unassembled WGS sequence"/>
</dbReference>
<protein>
    <submittedName>
        <fullName evidence="1">Uncharacterized protein</fullName>
    </submittedName>
</protein>
<sequence>MVAYRVPMSVPKAMRPASNRVPKITAGVFGVCRSGAHGPCLRSAYGAGLPGVRAVRDGWKQKHPS</sequence>